<dbReference type="Pfam" id="PF13181">
    <property type="entry name" value="TPR_8"/>
    <property type="match status" value="1"/>
</dbReference>
<evidence type="ECO:0000256" key="1">
    <source>
        <dbReference type="PROSITE-ProRule" id="PRU00339"/>
    </source>
</evidence>
<accession>A0ABS0WKB9</accession>
<keyword evidence="3" id="KW-0472">Membrane</keyword>
<dbReference type="SUPFAM" id="SSF81901">
    <property type="entry name" value="HCP-like"/>
    <property type="match status" value="1"/>
</dbReference>
<feature type="region of interest" description="Disordered" evidence="2">
    <location>
        <begin position="1"/>
        <end position="23"/>
    </location>
</feature>
<evidence type="ECO:0000256" key="3">
    <source>
        <dbReference type="SAM" id="Phobius"/>
    </source>
</evidence>
<evidence type="ECO:0000313" key="4">
    <source>
        <dbReference type="EMBL" id="MBJ2138926.1"/>
    </source>
</evidence>
<protein>
    <submittedName>
        <fullName evidence="4">Tetratricopeptide repeat protein</fullName>
    </submittedName>
</protein>
<feature type="compositionally biased region" description="Polar residues" evidence="2">
    <location>
        <begin position="1"/>
        <end position="13"/>
    </location>
</feature>
<sequence length="758" mass="83444">MTKGQSTETSLNKARSRGIRASKQKLRSAQLAAGFKSQAEVVDKIQSLEGLEKAPRSLVSRVFRGDPVDPLSIERVAKALNVEAWVLYLDSGEVDVSTQNTANHDSASTINQQALAHTEPEKAPENNEYLHVPQHDNDAPTLAAEHAESPLPAVPNHALDLHQQGSPDNTPDNTAANTSGNTPVIHKAEDVERQKQTNKRMPLLLVTLVVLLCVLLVDRFWPFDDNSVASTALAGIVDIDNKVVAVMPITGPRGSDITRSIEQLLAGPTQLIVGSSALHASVQSPQELLRSKKADLVISGELIEIGRYIAVRLFLSRDENMQQVWSGVFSKSSSEQYIESQLKEGLNTLLTKRPIANIADWYSLQRFLHGMQNFEGERSEQVILRAMADFQRVINSAPELVHGYAGMCAALVEQNLETSDKNYLEDASTYCNKGAAIKPDSVFIQNALGNLARVKGDYEIANQHFAKALGADQNDTTALQKMAESQMRMFLKNRDPELFTRILAALEHAAELEPNNWKIPYTQGRAHYFKGDQIGAINYFSQAAELSVNYQTLNNLGALEFCVGDLQNAKAHYQQALTLKPKHTVLLSNIAVLHFYLGENQQALDIFEPQIKRITEEGGPGLYQLWSNVADVYRTQGHTKKALQAYRNAMSELDREVSQGEANVMQKASRLAMYILVTELSPELQTSQLLASLQEQAEALSNAADPVSLHQLALSWLHLGDTRKASEYRDKLSAICPGFAASPDFKALNSAALNVNPS</sequence>
<dbReference type="SMART" id="SM00028">
    <property type="entry name" value="TPR"/>
    <property type="match status" value="5"/>
</dbReference>
<organism evidence="4 5">
    <name type="scientific">Paraglaciecola chathamensis</name>
    <dbReference type="NCBI Taxonomy" id="368405"/>
    <lineage>
        <taxon>Bacteria</taxon>
        <taxon>Pseudomonadati</taxon>
        <taxon>Pseudomonadota</taxon>
        <taxon>Gammaproteobacteria</taxon>
        <taxon>Alteromonadales</taxon>
        <taxon>Alteromonadaceae</taxon>
        <taxon>Paraglaciecola</taxon>
    </lineage>
</organism>
<feature type="region of interest" description="Disordered" evidence="2">
    <location>
        <begin position="157"/>
        <end position="188"/>
    </location>
</feature>
<proteinExistence type="predicted"/>
<dbReference type="Gene3D" id="1.25.40.10">
    <property type="entry name" value="Tetratricopeptide repeat domain"/>
    <property type="match status" value="3"/>
</dbReference>
<feature type="transmembrane region" description="Helical" evidence="3">
    <location>
        <begin position="203"/>
        <end position="221"/>
    </location>
</feature>
<evidence type="ECO:0000256" key="2">
    <source>
        <dbReference type="SAM" id="MobiDB-lite"/>
    </source>
</evidence>
<keyword evidence="3" id="KW-1133">Transmembrane helix</keyword>
<keyword evidence="3" id="KW-0812">Transmembrane</keyword>
<dbReference type="InterPro" id="IPR019734">
    <property type="entry name" value="TPR_rpt"/>
</dbReference>
<dbReference type="EMBL" id="JAEILT010000057">
    <property type="protein sequence ID" value="MBJ2138926.1"/>
    <property type="molecule type" value="Genomic_DNA"/>
</dbReference>
<dbReference type="PANTHER" id="PTHR44366">
    <property type="entry name" value="UDP-N-ACETYLGLUCOSAMINE--PEPTIDE N-ACETYLGLUCOSAMINYLTRANSFERASE 110 KDA SUBUNIT"/>
    <property type="match status" value="1"/>
</dbReference>
<feature type="compositionally biased region" description="Polar residues" evidence="2">
    <location>
        <begin position="163"/>
        <end position="182"/>
    </location>
</feature>
<reference evidence="4 5" key="1">
    <citation type="submission" date="2020-12" db="EMBL/GenBank/DDBJ databases">
        <title>Draft genome sequences of nine environmental bacterial isolates colonizing plastic.</title>
        <authorList>
            <person name="Borre I."/>
            <person name="Sonnenschein E.C."/>
        </authorList>
    </citation>
    <scope>NUCLEOTIDE SEQUENCE [LARGE SCALE GENOMIC DNA]</scope>
    <source>
        <strain evidence="4 5">IB30</strain>
    </source>
</reference>
<keyword evidence="1" id="KW-0802">TPR repeat</keyword>
<gene>
    <name evidence="4" type="ORF">JEU11_20985</name>
</gene>
<name>A0ABS0WKB9_9ALTE</name>
<dbReference type="InterPro" id="IPR011990">
    <property type="entry name" value="TPR-like_helical_dom_sf"/>
</dbReference>
<feature type="compositionally biased region" description="Basic residues" evidence="2">
    <location>
        <begin position="14"/>
        <end position="23"/>
    </location>
</feature>
<feature type="repeat" description="TPR" evidence="1">
    <location>
        <begin position="550"/>
        <end position="583"/>
    </location>
</feature>
<evidence type="ECO:0000313" key="5">
    <source>
        <dbReference type="Proteomes" id="UP000649232"/>
    </source>
</evidence>
<dbReference type="PROSITE" id="PS50005">
    <property type="entry name" value="TPR"/>
    <property type="match status" value="1"/>
</dbReference>
<dbReference type="PANTHER" id="PTHR44366:SF1">
    <property type="entry name" value="UDP-N-ACETYLGLUCOSAMINE--PEPTIDE N-ACETYLGLUCOSAMINYLTRANSFERASE 110 KDA SUBUNIT"/>
    <property type="match status" value="1"/>
</dbReference>
<comment type="caution">
    <text evidence="4">The sequence shown here is derived from an EMBL/GenBank/DDBJ whole genome shotgun (WGS) entry which is preliminary data.</text>
</comment>
<dbReference type="Proteomes" id="UP000649232">
    <property type="component" value="Unassembled WGS sequence"/>
</dbReference>
<dbReference type="InterPro" id="IPR037919">
    <property type="entry name" value="OGT"/>
</dbReference>